<evidence type="ECO:0000256" key="5">
    <source>
        <dbReference type="ARBA" id="ARBA00022737"/>
    </source>
</evidence>
<dbReference type="PANTHER" id="PTHR17605:SF0">
    <property type="entry name" value="RIBOSOME BIOGENESIS PROTEIN BOP1"/>
    <property type="match status" value="1"/>
</dbReference>
<dbReference type="InterPro" id="IPR036322">
    <property type="entry name" value="WD40_repeat_dom_sf"/>
</dbReference>
<dbReference type="InterPro" id="IPR012953">
    <property type="entry name" value="BOP1_N_dom"/>
</dbReference>
<name>C1FDQ7_MICCC</name>
<dbReference type="PROSITE" id="PS50082">
    <property type="entry name" value="WD_REPEATS_2"/>
    <property type="match status" value="1"/>
</dbReference>
<dbReference type="KEGG" id="mis:MICPUN_107319"/>
<keyword evidence="6" id="KW-0539">Nucleus</keyword>
<feature type="region of interest" description="Disordered" evidence="8">
    <location>
        <begin position="153"/>
        <end position="178"/>
    </location>
</feature>
<reference evidence="10 11" key="1">
    <citation type="journal article" date="2009" name="Science">
        <title>Green evolution and dynamic adaptations revealed by genomes of the marine picoeukaryotes Micromonas.</title>
        <authorList>
            <person name="Worden A.Z."/>
            <person name="Lee J.H."/>
            <person name="Mock T."/>
            <person name="Rouze P."/>
            <person name="Simmons M.P."/>
            <person name="Aerts A.L."/>
            <person name="Allen A.E."/>
            <person name="Cuvelier M.L."/>
            <person name="Derelle E."/>
            <person name="Everett M.V."/>
            <person name="Foulon E."/>
            <person name="Grimwood J."/>
            <person name="Gundlach H."/>
            <person name="Henrissat B."/>
            <person name="Napoli C."/>
            <person name="McDonald S.M."/>
            <person name="Parker M.S."/>
            <person name="Rombauts S."/>
            <person name="Salamov A."/>
            <person name="Von Dassow P."/>
            <person name="Badger J.H."/>
            <person name="Coutinho P.M."/>
            <person name="Demir E."/>
            <person name="Dubchak I."/>
            <person name="Gentemann C."/>
            <person name="Eikrem W."/>
            <person name="Gready J.E."/>
            <person name="John U."/>
            <person name="Lanier W."/>
            <person name="Lindquist E.A."/>
            <person name="Lucas S."/>
            <person name="Mayer K.F."/>
            <person name="Moreau H."/>
            <person name="Not F."/>
            <person name="Otillar R."/>
            <person name="Panaud O."/>
            <person name="Pangilinan J."/>
            <person name="Paulsen I."/>
            <person name="Piegu B."/>
            <person name="Poliakov A."/>
            <person name="Robbens S."/>
            <person name="Schmutz J."/>
            <person name="Toulza E."/>
            <person name="Wyss T."/>
            <person name="Zelensky A."/>
            <person name="Zhou K."/>
            <person name="Armbrust E.V."/>
            <person name="Bhattacharya D."/>
            <person name="Goodenough U.W."/>
            <person name="Van de Peer Y."/>
            <person name="Grigoriev I.V."/>
        </authorList>
    </citation>
    <scope>NUCLEOTIDE SEQUENCE [LARGE SCALE GENOMIC DNA]</scope>
    <source>
        <strain evidence="11">RCC299 / NOUM17</strain>
    </source>
</reference>
<dbReference type="GO" id="GO:0070545">
    <property type="term" value="C:PeBoW complex"/>
    <property type="evidence" value="ECO:0007669"/>
    <property type="project" value="TreeGrafter"/>
</dbReference>
<keyword evidence="2" id="KW-0690">Ribosome biogenesis</keyword>
<gene>
    <name evidence="10" type="primary">BOP1</name>
    <name evidence="10" type="ORF">MICPUN_107319</name>
</gene>
<dbReference type="InterPro" id="IPR028598">
    <property type="entry name" value="BOP1/Erb1"/>
</dbReference>
<dbReference type="OMA" id="MRPAKGE"/>
<organism evidence="10 11">
    <name type="scientific">Micromonas commoda (strain RCC299 / NOUM17 / CCMP2709)</name>
    <name type="common">Picoplanktonic green alga</name>
    <dbReference type="NCBI Taxonomy" id="296587"/>
    <lineage>
        <taxon>Eukaryota</taxon>
        <taxon>Viridiplantae</taxon>
        <taxon>Chlorophyta</taxon>
        <taxon>Mamiellophyceae</taxon>
        <taxon>Mamiellales</taxon>
        <taxon>Mamiellaceae</taxon>
        <taxon>Micromonas</taxon>
    </lineage>
</organism>
<dbReference type="PANTHER" id="PTHR17605">
    <property type="entry name" value="RIBOSOME BIOGENESIS PROTEIN BOP1 BLOCK OF PROLIFERATION 1 PROTEIN"/>
    <property type="match status" value="1"/>
</dbReference>
<dbReference type="AlphaFoldDB" id="C1FDQ7"/>
<evidence type="ECO:0000256" key="8">
    <source>
        <dbReference type="SAM" id="MobiDB-lite"/>
    </source>
</evidence>
<dbReference type="GO" id="GO:0030687">
    <property type="term" value="C:preribosome, large subunit precursor"/>
    <property type="evidence" value="ECO:0007669"/>
    <property type="project" value="TreeGrafter"/>
</dbReference>
<dbReference type="STRING" id="296587.C1FDQ7"/>
<evidence type="ECO:0000256" key="7">
    <source>
        <dbReference type="PROSITE-ProRule" id="PRU00221"/>
    </source>
</evidence>
<evidence type="ECO:0000256" key="4">
    <source>
        <dbReference type="ARBA" id="ARBA00022574"/>
    </source>
</evidence>
<dbReference type="InParanoid" id="C1FDQ7"/>
<dbReference type="Proteomes" id="UP000002009">
    <property type="component" value="Chromosome 1"/>
</dbReference>
<keyword evidence="5" id="KW-0677">Repeat</keyword>
<dbReference type="SMART" id="SM01035">
    <property type="entry name" value="BOP1NT"/>
    <property type="match status" value="1"/>
</dbReference>
<dbReference type="eggNOG" id="KOG0650">
    <property type="taxonomic scope" value="Eukaryota"/>
</dbReference>
<dbReference type="Pfam" id="PF00400">
    <property type="entry name" value="WD40"/>
    <property type="match status" value="3"/>
</dbReference>
<dbReference type="SMART" id="SM00320">
    <property type="entry name" value="WD40"/>
    <property type="match status" value="6"/>
</dbReference>
<dbReference type="GO" id="GO:0000463">
    <property type="term" value="P:maturation of LSU-rRNA from tricistronic rRNA transcript (SSU-rRNA, 5.8S rRNA, LSU-rRNA)"/>
    <property type="evidence" value="ECO:0007669"/>
    <property type="project" value="TreeGrafter"/>
</dbReference>
<dbReference type="PROSITE" id="PS50294">
    <property type="entry name" value="WD_REPEATS_REGION"/>
    <property type="match status" value="1"/>
</dbReference>
<accession>C1FDQ7</accession>
<dbReference type="EMBL" id="CP001574">
    <property type="protein sequence ID" value="ACO68826.1"/>
    <property type="molecule type" value="Genomic_DNA"/>
</dbReference>
<protein>
    <recommendedName>
        <fullName evidence="9">BOP1 N-terminal domain-containing protein</fullName>
    </recommendedName>
</protein>
<dbReference type="RefSeq" id="XP_002507568.1">
    <property type="nucleotide sequence ID" value="XM_002507522.1"/>
</dbReference>
<dbReference type="GO" id="GO:0043021">
    <property type="term" value="F:ribonucleoprotein complex binding"/>
    <property type="evidence" value="ECO:0007669"/>
    <property type="project" value="TreeGrafter"/>
</dbReference>
<feature type="repeat" description="WD" evidence="7">
    <location>
        <begin position="269"/>
        <end position="310"/>
    </location>
</feature>
<evidence type="ECO:0000313" key="10">
    <source>
        <dbReference type="EMBL" id="ACO68826.1"/>
    </source>
</evidence>
<dbReference type="InterPro" id="IPR015943">
    <property type="entry name" value="WD40/YVTN_repeat-like_dom_sf"/>
</dbReference>
<feature type="compositionally biased region" description="Basic and acidic residues" evidence="8">
    <location>
        <begin position="154"/>
        <end position="163"/>
    </location>
</feature>
<dbReference type="Pfam" id="PF08145">
    <property type="entry name" value="BOP1NT"/>
    <property type="match status" value="1"/>
</dbReference>
<evidence type="ECO:0000313" key="11">
    <source>
        <dbReference type="Proteomes" id="UP000002009"/>
    </source>
</evidence>
<dbReference type="SUPFAM" id="SSF50978">
    <property type="entry name" value="WD40 repeat-like"/>
    <property type="match status" value="1"/>
</dbReference>
<dbReference type="OrthoDB" id="5571054at2759"/>
<evidence type="ECO:0000256" key="1">
    <source>
        <dbReference type="ARBA" id="ARBA00004604"/>
    </source>
</evidence>
<evidence type="ECO:0000256" key="3">
    <source>
        <dbReference type="ARBA" id="ARBA00022552"/>
    </source>
</evidence>
<sequence>MENTTGDAPSEWYREEEHIGYDVDGRRISKRRWNDSIENLLHTIDDPSYWRKVFDEKEDREISLSRAHVELIQRLRSGAFPKSSSSSDLKHEQNHGIAEVAWQINHEPKRRFIPSKWEAKLVLRIVRALRAHATPNALQSNTVEQKMIWEAEDASQRSTRDHTYLPAQKPKKPNHADSYNPPFEYQINDEDAPGTNGHDNHATRTLFNALRRVPSYSEFVVERFQRCLDLYLCPRVKKHRLHVRPQDILPPLPSPKDLKPFPSSNCLKFTGHEDKVLSIAIDHSGQWLLSASEDCSIRKWEISSSRCISVWRFRDIVKSVAWCPSPMANTFSACVASDIVLLKSTRASGSVPLLSSHHSVHSKVENSKLPEWKERDGEMIVHLASDVSKVTWHKKGDYFASFMIGGNNVMIHRMSRRTSQLIFRDQKFPIQSVMFHPYRPFMLICTRTCVYLYDLNKQSLIKKLSSGNQTLSCMAVHPGGDNLIIGTDLGRLAWFDLDLATSPYKVMATHASAVKGVAFHAKLPLFASVSDDATTQVFHGMVHAELDQNTLIVPLKILRYTSESNCDGVFDCVFHPTQPWLFTAGADRSILLVCDDN</sequence>
<dbReference type="FunFam" id="2.130.10.10:FF:000576">
    <property type="entry name" value="Ribosome biogenesis protein ERB1"/>
    <property type="match status" value="1"/>
</dbReference>
<dbReference type="GeneID" id="8250103"/>
<evidence type="ECO:0000259" key="9">
    <source>
        <dbReference type="SMART" id="SM01035"/>
    </source>
</evidence>
<evidence type="ECO:0000256" key="2">
    <source>
        <dbReference type="ARBA" id="ARBA00022517"/>
    </source>
</evidence>
<dbReference type="Gene3D" id="2.130.10.10">
    <property type="entry name" value="YVTN repeat-like/Quinoprotein amine dehydrogenase"/>
    <property type="match status" value="1"/>
</dbReference>
<keyword evidence="11" id="KW-1185">Reference proteome</keyword>
<evidence type="ECO:0000256" key="6">
    <source>
        <dbReference type="ARBA" id="ARBA00023242"/>
    </source>
</evidence>
<proteinExistence type="predicted"/>
<comment type="subcellular location">
    <subcellularLocation>
        <location evidence="1">Nucleus</location>
        <location evidence="1">Nucleolus</location>
    </subcellularLocation>
</comment>
<keyword evidence="4 7" id="KW-0853">WD repeat</keyword>
<dbReference type="FunCoup" id="C1FDQ7">
    <property type="interactions" value="1667"/>
</dbReference>
<dbReference type="InterPro" id="IPR001680">
    <property type="entry name" value="WD40_rpt"/>
</dbReference>
<keyword evidence="3" id="KW-0698">rRNA processing</keyword>
<feature type="domain" description="BOP1 N-terminal" evidence="9">
    <location>
        <begin position="13"/>
        <end position="262"/>
    </location>
</feature>